<organism evidence="1 2">
    <name type="scientific">Prorocentrum cordatum</name>
    <dbReference type="NCBI Taxonomy" id="2364126"/>
    <lineage>
        <taxon>Eukaryota</taxon>
        <taxon>Sar</taxon>
        <taxon>Alveolata</taxon>
        <taxon>Dinophyceae</taxon>
        <taxon>Prorocentrales</taxon>
        <taxon>Prorocentraceae</taxon>
        <taxon>Prorocentrum</taxon>
    </lineage>
</organism>
<sequence length="402" mass="44908">MSLRRHIVVGCRHAPCFNIRSLVLPASRFDGIVNGSAGRADVYEGAPFANMNAKLRGDLFTGIVRTSELIGEKGAHVTDAEPGMRCDGRRRAASTAEYDWLCNGRRVECKSSMFTWVGGARRWSFRFQSVKFRSFDILLLVLYTPLELIVYQHDLSLGISSSGARTETEGCHICFYGPGGVGDWRVALKSVLGRLDAPSNQCRQVARFSLHHASVVRALSNFRQTPYAVRMDEAYHDVPLASLAGAVRGERIQAIARLVDTILNMGSLVMDPVVGARSNGARRSLRQAEYDWSRDGRRIECKSSQLVWDPRKRVWSVTFRNIKPASFDDLVLCIYTPHGIFLYRHGGNFVLSSIGVRSEIWARGYSVSVSGGRHKQDWSIALDSVLKKVEQLSCEYVASVEW</sequence>
<gene>
    <name evidence="1" type="ORF">PCOR1329_LOCUS6348</name>
</gene>
<reference evidence="1" key="1">
    <citation type="submission" date="2023-10" db="EMBL/GenBank/DDBJ databases">
        <authorList>
            <person name="Chen Y."/>
            <person name="Shah S."/>
            <person name="Dougan E. K."/>
            <person name="Thang M."/>
            <person name="Chan C."/>
        </authorList>
    </citation>
    <scope>NUCLEOTIDE SEQUENCE [LARGE SCALE GENOMIC DNA]</scope>
</reference>
<accession>A0ABN9PVB8</accession>
<dbReference type="Proteomes" id="UP001189429">
    <property type="component" value="Unassembled WGS sequence"/>
</dbReference>
<protein>
    <recommendedName>
        <fullName evidence="3">Decapping nuclease</fullName>
    </recommendedName>
</protein>
<keyword evidence="2" id="KW-1185">Reference proteome</keyword>
<evidence type="ECO:0008006" key="3">
    <source>
        <dbReference type="Google" id="ProtNLM"/>
    </source>
</evidence>
<evidence type="ECO:0000313" key="1">
    <source>
        <dbReference type="EMBL" id="CAK0797195.1"/>
    </source>
</evidence>
<comment type="caution">
    <text evidence="1">The sequence shown here is derived from an EMBL/GenBank/DDBJ whole genome shotgun (WGS) entry which is preliminary data.</text>
</comment>
<dbReference type="EMBL" id="CAUYUJ010001699">
    <property type="protein sequence ID" value="CAK0797195.1"/>
    <property type="molecule type" value="Genomic_DNA"/>
</dbReference>
<evidence type="ECO:0000313" key="2">
    <source>
        <dbReference type="Proteomes" id="UP001189429"/>
    </source>
</evidence>
<proteinExistence type="predicted"/>
<name>A0ABN9PVB8_9DINO</name>